<gene>
    <name evidence="4" type="ORF">FPZ49_22495</name>
</gene>
<dbReference type="Pfam" id="PF00440">
    <property type="entry name" value="TetR_N"/>
    <property type="match status" value="1"/>
</dbReference>
<proteinExistence type="predicted"/>
<organism evidence="4 5">
    <name type="scientific">Paenibacillus cremeus</name>
    <dbReference type="NCBI Taxonomy" id="2163881"/>
    <lineage>
        <taxon>Bacteria</taxon>
        <taxon>Bacillati</taxon>
        <taxon>Bacillota</taxon>
        <taxon>Bacilli</taxon>
        <taxon>Bacillales</taxon>
        <taxon>Paenibacillaceae</taxon>
        <taxon>Paenibacillus</taxon>
    </lineage>
</organism>
<feature type="domain" description="HTH tetR-type" evidence="3">
    <location>
        <begin position="34"/>
        <end position="94"/>
    </location>
</feature>
<dbReference type="GO" id="GO:0003677">
    <property type="term" value="F:DNA binding"/>
    <property type="evidence" value="ECO:0007669"/>
    <property type="project" value="UniProtKB-UniRule"/>
</dbReference>
<dbReference type="Gene3D" id="1.10.357.10">
    <property type="entry name" value="Tetracycline Repressor, domain 2"/>
    <property type="match status" value="1"/>
</dbReference>
<dbReference type="SUPFAM" id="SSF46689">
    <property type="entry name" value="Homeodomain-like"/>
    <property type="match status" value="1"/>
</dbReference>
<keyword evidence="5" id="KW-1185">Reference proteome</keyword>
<dbReference type="EMBL" id="VNJI01000033">
    <property type="protein sequence ID" value="TVY07656.1"/>
    <property type="molecule type" value="Genomic_DNA"/>
</dbReference>
<protein>
    <submittedName>
        <fullName evidence="4">TetR/AcrR family transcriptional regulator</fullName>
    </submittedName>
</protein>
<keyword evidence="1 2" id="KW-0238">DNA-binding</keyword>
<evidence type="ECO:0000256" key="1">
    <source>
        <dbReference type="ARBA" id="ARBA00023125"/>
    </source>
</evidence>
<dbReference type="OrthoDB" id="881297at2"/>
<evidence type="ECO:0000313" key="4">
    <source>
        <dbReference type="EMBL" id="TVY07656.1"/>
    </source>
</evidence>
<dbReference type="AlphaFoldDB" id="A0A559K6C3"/>
<dbReference type="Proteomes" id="UP000317036">
    <property type="component" value="Unassembled WGS sequence"/>
</dbReference>
<dbReference type="InterPro" id="IPR009057">
    <property type="entry name" value="Homeodomain-like_sf"/>
</dbReference>
<evidence type="ECO:0000259" key="3">
    <source>
        <dbReference type="PROSITE" id="PS50977"/>
    </source>
</evidence>
<dbReference type="PROSITE" id="PS50977">
    <property type="entry name" value="HTH_TETR_2"/>
    <property type="match status" value="1"/>
</dbReference>
<name>A0A559K6C3_9BACL</name>
<evidence type="ECO:0000313" key="5">
    <source>
        <dbReference type="Proteomes" id="UP000317036"/>
    </source>
</evidence>
<dbReference type="InterPro" id="IPR001647">
    <property type="entry name" value="HTH_TetR"/>
</dbReference>
<accession>A0A559K6C3</accession>
<evidence type="ECO:0000256" key="2">
    <source>
        <dbReference type="PROSITE-ProRule" id="PRU00335"/>
    </source>
</evidence>
<dbReference type="SUPFAM" id="SSF48498">
    <property type="entry name" value="Tetracyclin repressor-like, C-terminal domain"/>
    <property type="match status" value="1"/>
</dbReference>
<sequence length="247" mass="28525">MDDRFYGILCTTKPMEAIAMDSTTTSSPATDKAAKAIEKLILKIIPIMQRSGFSLLKMDEAAKTMDVSKATMYKYFASKDEIVEKVVDHFAEYISKMVQDMPQADQATYYKSLRKVFQQSLVMAVYLSDVFLHDLSSLYPQLYDRLMQLVEVRNARLAQFFAEGMESGVFHRLNPVVLILQIDTMLRKMIDPKLLTSQHLSMKQALADYYDIMKRQVLKQDFAADQDEEDSEMESFLNHMVQKLSRY</sequence>
<dbReference type="InterPro" id="IPR036271">
    <property type="entry name" value="Tet_transcr_reg_TetR-rel_C_sf"/>
</dbReference>
<comment type="caution">
    <text evidence="4">The sequence shown here is derived from an EMBL/GenBank/DDBJ whole genome shotgun (WGS) entry which is preliminary data.</text>
</comment>
<reference evidence="4 5" key="1">
    <citation type="submission" date="2019-07" db="EMBL/GenBank/DDBJ databases">
        <authorList>
            <person name="Kim J."/>
        </authorList>
    </citation>
    <scope>NUCLEOTIDE SEQUENCE [LARGE SCALE GENOMIC DNA]</scope>
    <source>
        <strain evidence="4 5">JC52</strain>
    </source>
</reference>
<feature type="DNA-binding region" description="H-T-H motif" evidence="2">
    <location>
        <begin position="57"/>
        <end position="76"/>
    </location>
</feature>
<dbReference type="Gene3D" id="1.10.10.60">
    <property type="entry name" value="Homeodomain-like"/>
    <property type="match status" value="1"/>
</dbReference>